<proteinExistence type="predicted"/>
<dbReference type="Gene3D" id="3.40.50.10320">
    <property type="entry name" value="LmbE-like"/>
    <property type="match status" value="1"/>
</dbReference>
<sequence>MIEDKVYAARSILVVGAHAFDAEVIAGPLAAAAAKNGAQVTFLHLSMGEQGHPCLIPEHYSAQKEDEAAKAAARLGVSMRNMKLRDAFLPNDNATALQVCDVIRGVQPEIVITHWHGSWHKDHRAAAQLTQTGIFFSALPTLKRAHPAHTPQLLLFGENWEDDEGFRPEHLVDVSAGFDAWQEAVMEYELARGLSSFPYVDYYSALYRLRGCLRGTRHAQAFAAASHSWNAGSGLFAPPADRSRET</sequence>
<organism evidence="1 2">
    <name type="scientific">Mesorhizobium plurifarium</name>
    <dbReference type="NCBI Taxonomy" id="69974"/>
    <lineage>
        <taxon>Bacteria</taxon>
        <taxon>Pseudomonadati</taxon>
        <taxon>Pseudomonadota</taxon>
        <taxon>Alphaproteobacteria</taxon>
        <taxon>Hyphomicrobiales</taxon>
        <taxon>Phyllobacteriaceae</taxon>
        <taxon>Mesorhizobium</taxon>
    </lineage>
</organism>
<name>A0A090GQM8_MESPL</name>
<dbReference type="Pfam" id="PF02585">
    <property type="entry name" value="PIG-L"/>
    <property type="match status" value="1"/>
</dbReference>
<dbReference type="PANTHER" id="PTHR12993:SF30">
    <property type="entry name" value="N-ACETYL-ALPHA-D-GLUCOSAMINYL L-MALATE DEACETYLASE 1"/>
    <property type="match status" value="1"/>
</dbReference>
<dbReference type="SUPFAM" id="SSF102588">
    <property type="entry name" value="LmbE-like"/>
    <property type="match status" value="1"/>
</dbReference>
<dbReference type="AlphaFoldDB" id="A0A090GQM8"/>
<dbReference type="InterPro" id="IPR024078">
    <property type="entry name" value="LmbE-like_dom_sf"/>
</dbReference>
<accession>A0A090GQM8</accession>
<gene>
    <name evidence="1" type="ORF">MPLDJ20_60620</name>
</gene>
<protein>
    <submittedName>
        <fullName evidence="1">LmbE family protein</fullName>
    </submittedName>
</protein>
<dbReference type="EMBL" id="CCNB01000043">
    <property type="protein sequence ID" value="CDX44486.1"/>
    <property type="molecule type" value="Genomic_DNA"/>
</dbReference>
<dbReference type="Proteomes" id="UP000046373">
    <property type="component" value="Unassembled WGS sequence"/>
</dbReference>
<evidence type="ECO:0000313" key="2">
    <source>
        <dbReference type="Proteomes" id="UP000046373"/>
    </source>
</evidence>
<reference evidence="1 2" key="1">
    <citation type="submission" date="2014-08" db="EMBL/GenBank/DDBJ databases">
        <authorList>
            <person name="Moulin Lionel"/>
        </authorList>
    </citation>
    <scope>NUCLEOTIDE SEQUENCE [LARGE SCALE GENOMIC DNA]</scope>
</reference>
<evidence type="ECO:0000313" key="1">
    <source>
        <dbReference type="EMBL" id="CDX44486.1"/>
    </source>
</evidence>
<dbReference type="PANTHER" id="PTHR12993">
    <property type="entry name" value="N-ACETYLGLUCOSAMINYL-PHOSPHATIDYLINOSITOL DE-N-ACETYLASE-RELATED"/>
    <property type="match status" value="1"/>
</dbReference>
<dbReference type="InterPro" id="IPR003737">
    <property type="entry name" value="GlcNAc_PI_deacetylase-related"/>
</dbReference>
<dbReference type="GO" id="GO:0016811">
    <property type="term" value="F:hydrolase activity, acting on carbon-nitrogen (but not peptide) bonds, in linear amides"/>
    <property type="evidence" value="ECO:0007669"/>
    <property type="project" value="TreeGrafter"/>
</dbReference>